<dbReference type="Gene3D" id="3.90.70.10">
    <property type="entry name" value="Cysteine proteinases"/>
    <property type="match status" value="1"/>
</dbReference>
<feature type="region of interest" description="Disordered" evidence="1">
    <location>
        <begin position="349"/>
        <end position="389"/>
    </location>
</feature>
<dbReference type="PANTHER" id="PTHR17609:SF3">
    <property type="entry name" value="SAP DOMAIN-CONTAINING PROTEIN"/>
    <property type="match status" value="1"/>
</dbReference>
<dbReference type="EMBL" id="CACRXK020016032">
    <property type="protein sequence ID" value="CAB4029238.1"/>
    <property type="molecule type" value="Genomic_DNA"/>
</dbReference>
<organism evidence="2 3">
    <name type="scientific">Paramuricea clavata</name>
    <name type="common">Red gorgonian</name>
    <name type="synonym">Violescent sea-whip</name>
    <dbReference type="NCBI Taxonomy" id="317549"/>
    <lineage>
        <taxon>Eukaryota</taxon>
        <taxon>Metazoa</taxon>
        <taxon>Cnidaria</taxon>
        <taxon>Anthozoa</taxon>
        <taxon>Octocorallia</taxon>
        <taxon>Malacalcyonacea</taxon>
        <taxon>Plexauridae</taxon>
        <taxon>Paramuricea</taxon>
    </lineage>
</organism>
<dbReference type="InterPro" id="IPR039598">
    <property type="entry name" value="HMGXB3"/>
</dbReference>
<dbReference type="PANTHER" id="PTHR17609">
    <property type="entry name" value="HMG DOMAIN-CONTAINING PROTEIN 3"/>
    <property type="match status" value="1"/>
</dbReference>
<evidence type="ECO:0000313" key="2">
    <source>
        <dbReference type="EMBL" id="CAB4029238.1"/>
    </source>
</evidence>
<keyword evidence="3" id="KW-1185">Reference proteome</keyword>
<dbReference type="AlphaFoldDB" id="A0A7D9L8N7"/>
<gene>
    <name evidence="2" type="ORF">PACLA_8A061273</name>
</gene>
<feature type="compositionally biased region" description="Basic and acidic residues" evidence="1">
    <location>
        <begin position="54"/>
        <end position="74"/>
    </location>
</feature>
<dbReference type="InterPro" id="IPR013087">
    <property type="entry name" value="Znf_C2H2_type"/>
</dbReference>
<feature type="non-terminal residue" evidence="2">
    <location>
        <position position="1181"/>
    </location>
</feature>
<dbReference type="InterPro" id="IPR038765">
    <property type="entry name" value="Papain-like_cys_pep_sf"/>
</dbReference>
<name>A0A7D9L8N7_PARCT</name>
<sequence>YQFLRCYLKCVDGEGKPEIDGVSHYRCHLCPGICKRHDVFRNHLRNHNETTPTVKEHNETTPTVEEEHQNHSEEMPASPSPDARASLDRQNEFMDNHDLSDDAVENPDTHSEGNANTNSHRCVKCSRDFASKKSLQNHTRYYHISPDYINSTRYLGGICVDPNRGIYMIRRSFSGTSHPLHVLHNFGVSGGFSCELNDCRELSNTAKRSGNPNFICNHLKSVQYVNKNSNSSYILPRESLKALINKVTWSKRSREEECLKLQDNALQEKAPLIAEYSDSTKPSSIRYRHFSVYDGNIHHYSRFERVTVTYDSNKNKWGCSCCRTKVNCVHKCVAKWFLYVERPENLLFNDNHPEQSQSDSDDEIDGPFEGFESATGTSQSTSGPALSYPPKQETVLAKMVLYLHTVKRIPVDIPRAITHDLDTYPTCLVPTEEQCAYCEDVDLSCPIQVTRKGRIFTTTKVIEECGMTYRYQEYIHGIHNFNDSHCFSLSLMLFLRAFVEEHTALGRAAAVFSEVSGVKIDQSIMRNAYYHFEALTNHSYNFSCVLCGYYPPHLNWDLCKKGCFSLMLDDLDVPPECEESDRVNSRDFWTKIEQMHIARGLTTDLSSFNVKPSYHFWAPWIGPHTRKEDAVLNTEYRKCHHITEQDVIDPQNLPSYSEEDLLDMMNFAQVNVLQKLCGQMGAKQSSRLTKLEAVEYLRKKLNVPEHFKKIFTKIWGASGGWASGSCPHNRIYAIKFVLRSEGPRDYCDLLRSFKYPPTINVSDIPNRLATFANRVTPNFFAPNNGQWFPSTPENITMASEGKLQKQLEWTYVSANTAVDQNVHPVTGTTERYSLYDRFHEKNSTNPFDVLRRLTLCPQIHANINSESHEQLHQVFNKDNYFLNMMNPATHVFMKRLLVDLRNEKRNQREKTRQAVVMKRNGVIGQMVLDEMGRLMINYETINEDFGFGVDSPATGEGDIVNSTVMSECTEHINLQNQDKNDQYHAPRGLKNPPRENRCYINCLLQCLASCISLDSPGGDDFTWLLYYLTRTHIHVKQDEISLKMSNLASQIITSNDQDDPGDFFYSLLRYMSSIGQDTLQSTCYGIERVQMVCRSCGNYSESREVPVTIWNLPSSRRDLQTVEEKLQQYFEHQEKQLNVDFCNCCEKEKDIVELRQPTKLPSSLICNILPVDKHGAKLRTT</sequence>
<evidence type="ECO:0000256" key="1">
    <source>
        <dbReference type="SAM" id="MobiDB-lite"/>
    </source>
</evidence>
<reference evidence="2" key="1">
    <citation type="submission" date="2020-04" db="EMBL/GenBank/DDBJ databases">
        <authorList>
            <person name="Alioto T."/>
            <person name="Alioto T."/>
            <person name="Gomez Garrido J."/>
        </authorList>
    </citation>
    <scope>NUCLEOTIDE SEQUENCE</scope>
    <source>
        <strain evidence="2">A484AB</strain>
    </source>
</reference>
<dbReference type="InterPro" id="IPR028889">
    <property type="entry name" value="USP"/>
</dbReference>
<evidence type="ECO:0000313" key="3">
    <source>
        <dbReference type="Proteomes" id="UP001152795"/>
    </source>
</evidence>
<accession>A0A7D9L8N7</accession>
<dbReference type="CDD" id="cd02257">
    <property type="entry name" value="Peptidase_C19"/>
    <property type="match status" value="1"/>
</dbReference>
<dbReference type="PROSITE" id="PS50157">
    <property type="entry name" value="ZINC_FINGER_C2H2_2"/>
    <property type="match status" value="1"/>
</dbReference>
<feature type="non-terminal residue" evidence="2">
    <location>
        <position position="1"/>
    </location>
</feature>
<feature type="compositionally biased region" description="Polar residues" evidence="1">
    <location>
        <begin position="374"/>
        <end position="384"/>
    </location>
</feature>
<comment type="caution">
    <text evidence="2">The sequence shown here is derived from an EMBL/GenBank/DDBJ whole genome shotgun (WGS) entry which is preliminary data.</text>
</comment>
<dbReference type="SMART" id="SM00355">
    <property type="entry name" value="ZnF_C2H2"/>
    <property type="match status" value="2"/>
</dbReference>
<proteinExistence type="predicted"/>
<feature type="region of interest" description="Disordered" evidence="1">
    <location>
        <begin position="48"/>
        <end position="85"/>
    </location>
</feature>
<protein>
    <submittedName>
        <fullName evidence="2">HMG domain-containing 3</fullName>
    </submittedName>
</protein>
<dbReference type="SUPFAM" id="SSF54001">
    <property type="entry name" value="Cysteine proteinases"/>
    <property type="match status" value="1"/>
</dbReference>
<feature type="region of interest" description="Disordered" evidence="1">
    <location>
        <begin position="97"/>
        <end position="118"/>
    </location>
</feature>
<dbReference type="PROSITE" id="PS50235">
    <property type="entry name" value="USP_3"/>
    <property type="match status" value="1"/>
</dbReference>
<dbReference type="OrthoDB" id="5990059at2759"/>
<dbReference type="PROSITE" id="PS00028">
    <property type="entry name" value="ZINC_FINGER_C2H2_1"/>
    <property type="match status" value="2"/>
</dbReference>
<dbReference type="Proteomes" id="UP001152795">
    <property type="component" value="Unassembled WGS sequence"/>
</dbReference>